<keyword evidence="4 10" id="KW-0347">Helicase</keyword>
<comment type="caution">
    <text evidence="15">The sequence shown here is derived from an EMBL/GenBank/DDBJ whole genome shotgun (WGS) entry which is preliminary data.</text>
</comment>
<proteinExistence type="inferred from homology"/>
<dbReference type="PROSITE" id="PS50967">
    <property type="entry name" value="HRDC"/>
    <property type="match status" value="1"/>
</dbReference>
<feature type="domain" description="UvrD-like helicase C-terminal" evidence="14">
    <location>
        <begin position="309"/>
        <end position="555"/>
    </location>
</feature>
<dbReference type="InterPro" id="IPR013986">
    <property type="entry name" value="DExx_box_DNA_helicase_dom_sf"/>
</dbReference>
<evidence type="ECO:0000259" key="14">
    <source>
        <dbReference type="PROSITE" id="PS51217"/>
    </source>
</evidence>
<evidence type="ECO:0000256" key="9">
    <source>
        <dbReference type="ARBA" id="ARBA00048988"/>
    </source>
</evidence>
<reference evidence="16" key="1">
    <citation type="submission" date="2016-11" db="EMBL/GenBank/DDBJ databases">
        <title>Actinomyces gypaetusis sp. nov. isolated from Gypaetus barbatus in Qinghai Tibet Plateau China.</title>
        <authorList>
            <person name="Meng X."/>
        </authorList>
    </citation>
    <scope>NUCLEOTIDE SEQUENCE [LARGE SCALE GENOMIC DNA]</scope>
    <source>
        <strain evidence="16">DSM 15383</strain>
    </source>
</reference>
<keyword evidence="3 10" id="KW-0378">Hydrolase</keyword>
<feature type="domain" description="HRDC" evidence="12">
    <location>
        <begin position="614"/>
        <end position="691"/>
    </location>
</feature>
<keyword evidence="16" id="KW-1185">Reference proteome</keyword>
<dbReference type="Pfam" id="PF00570">
    <property type="entry name" value="HRDC"/>
    <property type="match status" value="1"/>
</dbReference>
<dbReference type="AlphaFoldDB" id="A0A1Q5PLZ5"/>
<dbReference type="InterPro" id="IPR044876">
    <property type="entry name" value="HRDC_dom_sf"/>
</dbReference>
<keyword evidence="2 10" id="KW-0547">Nucleotide-binding</keyword>
<keyword evidence="6" id="KW-0413">Isomerase</keyword>
<comment type="catalytic activity">
    <reaction evidence="9">
        <text>ATP + H2O = ADP + phosphate + H(+)</text>
        <dbReference type="Rhea" id="RHEA:13065"/>
        <dbReference type="ChEBI" id="CHEBI:15377"/>
        <dbReference type="ChEBI" id="CHEBI:15378"/>
        <dbReference type="ChEBI" id="CHEBI:30616"/>
        <dbReference type="ChEBI" id="CHEBI:43474"/>
        <dbReference type="ChEBI" id="CHEBI:456216"/>
        <dbReference type="EC" id="5.6.2.4"/>
    </reaction>
</comment>
<keyword evidence="5 10" id="KW-0067">ATP-binding</keyword>
<dbReference type="PANTHER" id="PTHR11070:SF69">
    <property type="entry name" value="ATP-DEPENDENT DNA HELICASE UVRD2"/>
    <property type="match status" value="1"/>
</dbReference>
<dbReference type="GO" id="GO:0033202">
    <property type="term" value="C:DNA helicase complex"/>
    <property type="evidence" value="ECO:0007669"/>
    <property type="project" value="TreeGrafter"/>
</dbReference>
<dbReference type="EC" id="5.6.2.4" evidence="8"/>
<evidence type="ECO:0000256" key="5">
    <source>
        <dbReference type="ARBA" id="ARBA00022840"/>
    </source>
</evidence>
<evidence type="ECO:0000313" key="15">
    <source>
        <dbReference type="EMBL" id="OKL48069.1"/>
    </source>
</evidence>
<dbReference type="InterPro" id="IPR002121">
    <property type="entry name" value="HRDC_dom"/>
</dbReference>
<dbReference type="Gene3D" id="1.10.10.160">
    <property type="match status" value="1"/>
</dbReference>
<dbReference type="Gene3D" id="1.10.486.10">
    <property type="entry name" value="PCRA, domain 4"/>
    <property type="match status" value="2"/>
</dbReference>
<dbReference type="GO" id="GO:0000725">
    <property type="term" value="P:recombinational repair"/>
    <property type="evidence" value="ECO:0007669"/>
    <property type="project" value="TreeGrafter"/>
</dbReference>
<dbReference type="Gene3D" id="3.40.50.300">
    <property type="entry name" value="P-loop containing nucleotide triphosphate hydrolases"/>
    <property type="match status" value="3"/>
</dbReference>
<dbReference type="GO" id="GO:0005524">
    <property type="term" value="F:ATP binding"/>
    <property type="evidence" value="ECO:0007669"/>
    <property type="project" value="UniProtKB-UniRule"/>
</dbReference>
<dbReference type="GO" id="GO:0005829">
    <property type="term" value="C:cytosol"/>
    <property type="evidence" value="ECO:0007669"/>
    <property type="project" value="TreeGrafter"/>
</dbReference>
<dbReference type="CDD" id="cd18807">
    <property type="entry name" value="SF1_C_UvrD"/>
    <property type="match status" value="1"/>
</dbReference>
<sequence>MTSYPDLSQGSPGSGPELKSPDELLADLDPEQRQVARQVSGPLCVLAGAGTGKTRAITYRIAYGVATEAFAPTSLLAVTFTARAAGEMRERLAALGVHGVQARTFHAAALRQLSFFWPTVVGGNFPPLVKQKGNLVAAAAHDEGIDVDRVAIRDLAAEVEWAKVSMITPEQYVDAAVQADRIPPTNMSPETVSSILRRYEAVKSDNGVIDFEDVLLMTVGMLQQRPDIAKRIRSQYRNFVVDEYQDVSKLQQQLLDLWLGERNDLCVVGDVAQTIYSFTGATPHYLSSFAQRYEGARTVVLNRDYRSSPEIVTVANRILVSSPGGMMQGAVQLKSHAPSGPKPSFSTFHDDETEAEQVAEQIKELYEDGLPLSQIAVLFRTNAQSQAIEQALTAAGIGYVMRGGEEFFHRGDVRAAITAFQNLANSEADGDTATFMRESVRGAGWTETAPETQGAVRERWDALNALYTLAKDRAAEGVHPDALAKELKERMQAQHAPTVEGVTLSTIHAAKGLEWEAVFLIGVREGLLPISMAKTEAAIAEERRLFYVAVTRARSILRISYAQSRSGGRGKNKRSHFLAPLWPERTKSSSTPSASASPRERARMAARQFEEDASTDSLERFTQLKAWRRKLSDEMSKPAFTIFADVTLREIALEDPQTLTQLGQLRGIGDTKLSLWGEEVLDLLAELRGDK</sequence>
<feature type="region of interest" description="Disordered" evidence="11">
    <location>
        <begin position="565"/>
        <end position="603"/>
    </location>
</feature>
<evidence type="ECO:0000313" key="16">
    <source>
        <dbReference type="Proteomes" id="UP000186465"/>
    </source>
</evidence>
<feature type="binding site" evidence="10">
    <location>
        <begin position="47"/>
        <end position="54"/>
    </location>
    <ligand>
        <name>ATP</name>
        <dbReference type="ChEBI" id="CHEBI:30616"/>
    </ligand>
</feature>
<feature type="region of interest" description="Disordered" evidence="11">
    <location>
        <begin position="1"/>
        <end position="22"/>
    </location>
</feature>
<gene>
    <name evidence="15" type="ORF">BM477_06275</name>
</gene>
<dbReference type="GO" id="GO:0043138">
    <property type="term" value="F:3'-5' DNA helicase activity"/>
    <property type="evidence" value="ECO:0007669"/>
    <property type="project" value="UniProtKB-EC"/>
</dbReference>
<dbReference type="InterPro" id="IPR014016">
    <property type="entry name" value="UvrD-like_ATP-bd"/>
</dbReference>
<dbReference type="PANTHER" id="PTHR11070">
    <property type="entry name" value="UVRD / RECB / PCRA DNA HELICASE FAMILY MEMBER"/>
    <property type="match status" value="1"/>
</dbReference>
<evidence type="ECO:0000256" key="2">
    <source>
        <dbReference type="ARBA" id="ARBA00022741"/>
    </source>
</evidence>
<evidence type="ECO:0000259" key="13">
    <source>
        <dbReference type="PROSITE" id="PS51198"/>
    </source>
</evidence>
<dbReference type="SUPFAM" id="SSF47819">
    <property type="entry name" value="HRDC-like"/>
    <property type="match status" value="1"/>
</dbReference>
<dbReference type="STRING" id="156892.BM477_06275"/>
<dbReference type="InterPro" id="IPR014017">
    <property type="entry name" value="DNA_helicase_UvrD-like_C"/>
</dbReference>
<dbReference type="GO" id="GO:0016887">
    <property type="term" value="F:ATP hydrolysis activity"/>
    <property type="evidence" value="ECO:0007669"/>
    <property type="project" value="RHEA"/>
</dbReference>
<name>A0A1Q5PLZ5_9ACTO</name>
<dbReference type="RefSeq" id="WP_075361837.1">
    <property type="nucleotide sequence ID" value="NZ_MPDM01000006.1"/>
</dbReference>
<comment type="catalytic activity">
    <reaction evidence="7">
        <text>Couples ATP hydrolysis with the unwinding of duplex DNA by translocating in the 3'-5' direction.</text>
        <dbReference type="EC" id="5.6.2.4"/>
    </reaction>
</comment>
<evidence type="ECO:0000256" key="10">
    <source>
        <dbReference type="PROSITE-ProRule" id="PRU00560"/>
    </source>
</evidence>
<dbReference type="Pfam" id="PF00580">
    <property type="entry name" value="UvrD-helicase"/>
    <property type="match status" value="1"/>
</dbReference>
<dbReference type="SUPFAM" id="SSF52540">
    <property type="entry name" value="P-loop containing nucleoside triphosphate hydrolases"/>
    <property type="match status" value="1"/>
</dbReference>
<dbReference type="OrthoDB" id="9806690at2"/>
<comment type="similarity">
    <text evidence="1">Belongs to the helicase family. UvrD subfamily.</text>
</comment>
<evidence type="ECO:0000256" key="6">
    <source>
        <dbReference type="ARBA" id="ARBA00023235"/>
    </source>
</evidence>
<feature type="domain" description="UvrD-like helicase ATP-binding" evidence="13">
    <location>
        <begin position="26"/>
        <end position="308"/>
    </location>
</feature>
<protein>
    <recommendedName>
        <fullName evidence="8">DNA 3'-5' helicase</fullName>
        <ecNumber evidence="8">5.6.2.4</ecNumber>
    </recommendedName>
</protein>
<dbReference type="InterPro" id="IPR010997">
    <property type="entry name" value="HRDC-like_sf"/>
</dbReference>
<dbReference type="GO" id="GO:0003677">
    <property type="term" value="F:DNA binding"/>
    <property type="evidence" value="ECO:0007669"/>
    <property type="project" value="InterPro"/>
</dbReference>
<evidence type="ECO:0000256" key="11">
    <source>
        <dbReference type="SAM" id="MobiDB-lite"/>
    </source>
</evidence>
<accession>A0A1Q5PLZ5</accession>
<dbReference type="PROSITE" id="PS51198">
    <property type="entry name" value="UVRD_HELICASE_ATP_BIND"/>
    <property type="match status" value="1"/>
</dbReference>
<dbReference type="Proteomes" id="UP000186465">
    <property type="component" value="Unassembled WGS sequence"/>
</dbReference>
<dbReference type="Pfam" id="PF13361">
    <property type="entry name" value="UvrD_C"/>
    <property type="match status" value="2"/>
</dbReference>
<dbReference type="InterPro" id="IPR027417">
    <property type="entry name" value="P-loop_NTPase"/>
</dbReference>
<feature type="compositionally biased region" description="Low complexity" evidence="11">
    <location>
        <begin position="588"/>
        <end position="597"/>
    </location>
</feature>
<dbReference type="Gene3D" id="1.10.150.80">
    <property type="entry name" value="HRDC domain"/>
    <property type="match status" value="1"/>
</dbReference>
<evidence type="ECO:0000259" key="12">
    <source>
        <dbReference type="PROSITE" id="PS50967"/>
    </source>
</evidence>
<evidence type="ECO:0000256" key="7">
    <source>
        <dbReference type="ARBA" id="ARBA00034617"/>
    </source>
</evidence>
<evidence type="ECO:0000256" key="3">
    <source>
        <dbReference type="ARBA" id="ARBA00022801"/>
    </source>
</evidence>
<dbReference type="PROSITE" id="PS51217">
    <property type="entry name" value="UVRD_HELICASE_CTER"/>
    <property type="match status" value="1"/>
</dbReference>
<dbReference type="InterPro" id="IPR000212">
    <property type="entry name" value="DNA_helicase_UvrD/REP"/>
</dbReference>
<evidence type="ECO:0000256" key="8">
    <source>
        <dbReference type="ARBA" id="ARBA00034808"/>
    </source>
</evidence>
<organism evidence="15 16">
    <name type="scientific">Boudabousia marimammalium</name>
    <dbReference type="NCBI Taxonomy" id="156892"/>
    <lineage>
        <taxon>Bacteria</taxon>
        <taxon>Bacillati</taxon>
        <taxon>Actinomycetota</taxon>
        <taxon>Actinomycetes</taxon>
        <taxon>Actinomycetales</taxon>
        <taxon>Actinomycetaceae</taxon>
        <taxon>Boudabousia</taxon>
    </lineage>
</organism>
<dbReference type="EMBL" id="MPDM01000006">
    <property type="protein sequence ID" value="OKL48069.1"/>
    <property type="molecule type" value="Genomic_DNA"/>
</dbReference>
<dbReference type="CDD" id="cd17932">
    <property type="entry name" value="DEXQc_UvrD"/>
    <property type="match status" value="1"/>
</dbReference>
<evidence type="ECO:0000256" key="1">
    <source>
        <dbReference type="ARBA" id="ARBA00009922"/>
    </source>
</evidence>
<evidence type="ECO:0000256" key="4">
    <source>
        <dbReference type="ARBA" id="ARBA00022806"/>
    </source>
</evidence>
<feature type="compositionally biased region" description="Polar residues" evidence="11">
    <location>
        <begin position="1"/>
        <end position="11"/>
    </location>
</feature>